<feature type="compositionally biased region" description="Acidic residues" evidence="2">
    <location>
        <begin position="101"/>
        <end position="118"/>
    </location>
</feature>
<feature type="region of interest" description="Disordered" evidence="2">
    <location>
        <begin position="97"/>
        <end position="131"/>
    </location>
</feature>
<dbReference type="VEuPathDB" id="TriTrypDB:C3747_216g12"/>
<evidence type="ECO:0000256" key="1">
    <source>
        <dbReference type="SAM" id="Coils"/>
    </source>
</evidence>
<dbReference type="VEuPathDB" id="TriTrypDB:TcBrA4_0012450"/>
<feature type="domain" description="ESF1 RRM" evidence="3">
    <location>
        <begin position="159"/>
        <end position="238"/>
    </location>
</feature>
<evidence type="ECO:0000259" key="3">
    <source>
        <dbReference type="Pfam" id="PF25121"/>
    </source>
</evidence>
<dbReference type="VEuPathDB" id="TriTrypDB:TcCL_ESM06888"/>
<accession>A0A2V2UXQ2</accession>
<dbReference type="EMBL" id="PRFA01000063">
    <property type="protein sequence ID" value="PWU89137.1"/>
    <property type="molecule type" value="Genomic_DNA"/>
</dbReference>
<dbReference type="Proteomes" id="UP000246121">
    <property type="component" value="Unassembled WGS sequence"/>
</dbReference>
<dbReference type="VEuPathDB" id="TriTrypDB:Tc_MARK_6141"/>
<feature type="compositionally biased region" description="Acidic residues" evidence="2">
    <location>
        <begin position="451"/>
        <end position="466"/>
    </location>
</feature>
<keyword evidence="1" id="KW-0175">Coiled coil</keyword>
<dbReference type="VEuPathDB" id="TriTrypDB:TcCLB.506247.450"/>
<feature type="region of interest" description="Disordered" evidence="2">
    <location>
        <begin position="575"/>
        <end position="597"/>
    </location>
</feature>
<dbReference type="PANTHER" id="PTHR12202:SF0">
    <property type="entry name" value="ESF1 HOMOLOG"/>
    <property type="match status" value="1"/>
</dbReference>
<dbReference type="VEuPathDB" id="TriTrypDB:TcG_04873"/>
<dbReference type="VEuPathDB" id="TriTrypDB:TCSYLVIO_004617"/>
<sequence>MICIIFILFSLYILFFTLVRFSWSSVFLSNEDATELIAWSRWTRWRGGRGDARFASRYTDARFQVSRRGRGAWVGNSPRDAALSDPRFLKHLKEARGAPAEFDEDEEEVEEDYQDLEQGDEHASADEGNMPLTEVDEKELDDEVAAWSASDVEFIEPHRRVAIVNCSWDHIRAVDLYAILFYALPLGGQLIDVAVYMSDFGKKMLEHERVHGPDLWVRKDEKAGTREAGLHDQKDINDREMMSKRMEIDENCNDDEDDPWEDDNPAMLYEEGGDGELFSQGKYRRYERDRMKYYYAVATFDSAETAETVYKQLDGMDIEASGVVLDLRYVDDEEVFENPVNRADHIPANYRPLASFKAAALSQTRFRISWDQDDIFRYRSIRDSFTGNTAEDDIAAYIAPPDSSDEDDFVDANGREKKDSVREKLRIRKKYAELLEEIGGLTQDGQHSEAEEGEAGYEPSDGDSDDNSLNRFSDIELDEEEEGEANMSGEEGVMGDMEATLDLDAGTKAARLQREAEIKQMMNSADLGSQAELKYRLRRKEMRKAKKEMLAQERENELAQRQEEREKKRQILRETLGTDDAGATHMSGREKRKSHAKLVKQRVAAEREAKKKMRASNLLGVSREVREAQRREAVTETIDPRFRNKLLTDTRFHLDVAQKDKRTKSELVDLAAAVATARREKCQELQKDAKAESTVEYFLNRPAKKTRKERGS</sequence>
<dbReference type="VEuPathDB" id="TriTrypDB:ECC02_000443"/>
<dbReference type="VEuPathDB" id="TriTrypDB:C4B63_63g58"/>
<gene>
    <name evidence="4" type="ORF">C4B63_63g58</name>
</gene>
<protein>
    <recommendedName>
        <fullName evidence="3">ESF1 RRM domain-containing protein</fullName>
    </recommendedName>
</protein>
<dbReference type="GO" id="GO:0006364">
    <property type="term" value="P:rRNA processing"/>
    <property type="evidence" value="ECO:0007669"/>
    <property type="project" value="InterPro"/>
</dbReference>
<proteinExistence type="predicted"/>
<dbReference type="PANTHER" id="PTHR12202">
    <property type="entry name" value="ESF1 HOMOLOG"/>
    <property type="match status" value="1"/>
</dbReference>
<evidence type="ECO:0000256" key="2">
    <source>
        <dbReference type="SAM" id="MobiDB-lite"/>
    </source>
</evidence>
<name>A0A2V2UXQ2_TRYCR</name>
<feature type="domain" description="ESF1 RRM" evidence="3">
    <location>
        <begin position="255"/>
        <end position="340"/>
    </location>
</feature>
<dbReference type="VEuPathDB" id="TriTrypDB:BCY84_07493"/>
<dbReference type="Pfam" id="PF25121">
    <property type="entry name" value="RRM_ESF1"/>
    <property type="match status" value="2"/>
</dbReference>
<organism evidence="4 5">
    <name type="scientific">Trypanosoma cruzi</name>
    <dbReference type="NCBI Taxonomy" id="5693"/>
    <lineage>
        <taxon>Eukaryota</taxon>
        <taxon>Discoba</taxon>
        <taxon>Euglenozoa</taxon>
        <taxon>Kinetoplastea</taxon>
        <taxon>Metakinetoplastina</taxon>
        <taxon>Trypanosomatida</taxon>
        <taxon>Trypanosomatidae</taxon>
        <taxon>Trypanosoma</taxon>
        <taxon>Schizotrypanum</taxon>
    </lineage>
</organism>
<evidence type="ECO:0000313" key="4">
    <source>
        <dbReference type="EMBL" id="PWU89137.1"/>
    </source>
</evidence>
<dbReference type="InterPro" id="IPR056750">
    <property type="entry name" value="RRM_ESF1"/>
</dbReference>
<dbReference type="VEuPathDB" id="TriTrypDB:TCDM_05945"/>
<dbReference type="AlphaFoldDB" id="A0A2V2UXQ2"/>
<evidence type="ECO:0000313" key="5">
    <source>
        <dbReference type="Proteomes" id="UP000246121"/>
    </source>
</evidence>
<dbReference type="InterPro" id="IPR039754">
    <property type="entry name" value="Esf1"/>
</dbReference>
<feature type="region of interest" description="Disordered" evidence="2">
    <location>
        <begin position="439"/>
        <end position="470"/>
    </location>
</feature>
<feature type="coiled-coil region" evidence="1">
    <location>
        <begin position="535"/>
        <end position="574"/>
    </location>
</feature>
<comment type="caution">
    <text evidence="4">The sequence shown here is derived from an EMBL/GenBank/DDBJ whole genome shotgun (WGS) entry which is preliminary data.</text>
</comment>
<dbReference type="GO" id="GO:0003723">
    <property type="term" value="F:RNA binding"/>
    <property type="evidence" value="ECO:0007669"/>
    <property type="project" value="TreeGrafter"/>
</dbReference>
<reference evidence="4 5" key="1">
    <citation type="journal article" date="2018" name="Microb. Genom.">
        <title>Expanding an expanded genome: long-read sequencing of Trypanosoma cruzi.</title>
        <authorList>
            <person name="Berna L."/>
            <person name="Rodriguez M."/>
            <person name="Chiribao M.L."/>
            <person name="Parodi-Talice A."/>
            <person name="Pita S."/>
            <person name="Rijo G."/>
            <person name="Alvarez-Valin F."/>
            <person name="Robello C."/>
        </authorList>
    </citation>
    <scope>NUCLEOTIDE SEQUENCE [LARGE SCALE GENOMIC DNA]</scope>
    <source>
        <strain evidence="4 5">Dm28c</strain>
    </source>
</reference>